<dbReference type="OrthoDB" id="9767552at2"/>
<keyword evidence="1" id="KW-0328">Glycosyltransferase</keyword>
<proteinExistence type="predicted"/>
<name>A0A2S5TFA5_9GAMM</name>
<keyword evidence="2 3" id="KW-0808">Transferase</keyword>
<dbReference type="CDD" id="cd03789">
    <property type="entry name" value="GT9_LPS_heptosyltransferase"/>
    <property type="match status" value="1"/>
</dbReference>
<accession>A0A2S5TFA5</accession>
<dbReference type="PANTHER" id="PTHR30160:SF1">
    <property type="entry name" value="LIPOPOLYSACCHARIDE 1,2-N-ACETYLGLUCOSAMINETRANSFERASE-RELATED"/>
    <property type="match status" value="1"/>
</dbReference>
<dbReference type="Pfam" id="PF01075">
    <property type="entry name" value="Glyco_transf_9"/>
    <property type="match status" value="1"/>
</dbReference>
<evidence type="ECO:0000256" key="1">
    <source>
        <dbReference type="ARBA" id="ARBA00022676"/>
    </source>
</evidence>
<organism evidence="3 4">
    <name type="scientific">Solimonas fluminis</name>
    <dbReference type="NCBI Taxonomy" id="2086571"/>
    <lineage>
        <taxon>Bacteria</taxon>
        <taxon>Pseudomonadati</taxon>
        <taxon>Pseudomonadota</taxon>
        <taxon>Gammaproteobacteria</taxon>
        <taxon>Nevskiales</taxon>
        <taxon>Nevskiaceae</taxon>
        <taxon>Solimonas</taxon>
    </lineage>
</organism>
<evidence type="ECO:0000313" key="3">
    <source>
        <dbReference type="EMBL" id="PPE73665.1"/>
    </source>
</evidence>
<dbReference type="RefSeq" id="WP_104230726.1">
    <property type="nucleotide sequence ID" value="NZ_PSNW01000006.1"/>
</dbReference>
<comment type="caution">
    <text evidence="3">The sequence shown here is derived from an EMBL/GenBank/DDBJ whole genome shotgun (WGS) entry which is preliminary data.</text>
</comment>
<dbReference type="Gene3D" id="3.40.50.2000">
    <property type="entry name" value="Glycogen Phosphorylase B"/>
    <property type="match status" value="2"/>
</dbReference>
<evidence type="ECO:0000313" key="4">
    <source>
        <dbReference type="Proteomes" id="UP000238220"/>
    </source>
</evidence>
<dbReference type="SUPFAM" id="SSF53756">
    <property type="entry name" value="UDP-Glycosyltransferase/glycogen phosphorylase"/>
    <property type="match status" value="1"/>
</dbReference>
<dbReference type="InterPro" id="IPR051199">
    <property type="entry name" value="LPS_LOS_Heptosyltrfase"/>
</dbReference>
<keyword evidence="4" id="KW-1185">Reference proteome</keyword>
<evidence type="ECO:0000256" key="2">
    <source>
        <dbReference type="ARBA" id="ARBA00022679"/>
    </source>
</evidence>
<dbReference type="GO" id="GO:0008713">
    <property type="term" value="F:ADP-heptose-lipopolysaccharide heptosyltransferase activity"/>
    <property type="evidence" value="ECO:0007669"/>
    <property type="project" value="TreeGrafter"/>
</dbReference>
<dbReference type="EMBL" id="PSNW01000006">
    <property type="protein sequence ID" value="PPE73665.1"/>
    <property type="molecule type" value="Genomic_DNA"/>
</dbReference>
<dbReference type="InterPro" id="IPR002201">
    <property type="entry name" value="Glyco_trans_9"/>
</dbReference>
<reference evidence="3 4" key="1">
    <citation type="submission" date="2018-02" db="EMBL/GenBank/DDBJ databases">
        <title>Genome sequencing of Solimonas sp. HR-BB.</title>
        <authorList>
            <person name="Lee Y."/>
            <person name="Jeon C.O."/>
        </authorList>
    </citation>
    <scope>NUCLEOTIDE SEQUENCE [LARGE SCALE GENOMIC DNA]</scope>
    <source>
        <strain evidence="3 4">HR-BB</strain>
    </source>
</reference>
<dbReference type="Proteomes" id="UP000238220">
    <property type="component" value="Unassembled WGS sequence"/>
</dbReference>
<protein>
    <submittedName>
        <fullName evidence="3">Glycosyltransferase family 9 protein</fullName>
    </submittedName>
</protein>
<gene>
    <name evidence="3" type="ORF">C3942_12790</name>
</gene>
<dbReference type="GO" id="GO:0005829">
    <property type="term" value="C:cytosol"/>
    <property type="evidence" value="ECO:0007669"/>
    <property type="project" value="TreeGrafter"/>
</dbReference>
<dbReference type="AlphaFoldDB" id="A0A2S5TFA5"/>
<dbReference type="PANTHER" id="PTHR30160">
    <property type="entry name" value="TETRAACYLDISACCHARIDE 4'-KINASE-RELATED"/>
    <property type="match status" value="1"/>
</dbReference>
<sequence length="346" mass="37064">MALTDSLPVRGPQPRILIVRLSALGDIVFATSLLDGLRSRYPQAHIAWLAQSGFAGVLEGDPRIDQLLRIPKESLKSPAALLALRRELTEQAYDWVLDCQGLLKSRMLARLAGGATRIGFTSKEPGKALMHHLLPKGGEPADISSEYRYMAEQLTGIPAGPPRLVVTAEGSGRIAEAMAALGLAPGFVALCPFTTRPQKHWREEYWPQLARQLASQGLGPFVIFGGPADRPAAERIHAQLPPGSLNLAGETRLPDLGGWLSPARLVIGVDTGLTHIGIAMRRPTLALFGSTCPYTRGADSPLAVMYDGLPCAPCRRHPTCGGDWTCMKQLTPARVAAQAVTLLGLA</sequence>
<dbReference type="GO" id="GO:0009244">
    <property type="term" value="P:lipopolysaccharide core region biosynthetic process"/>
    <property type="evidence" value="ECO:0007669"/>
    <property type="project" value="TreeGrafter"/>
</dbReference>